<dbReference type="PROSITE" id="PS50109">
    <property type="entry name" value="HIS_KIN"/>
    <property type="match status" value="1"/>
</dbReference>
<evidence type="ECO:0000256" key="5">
    <source>
        <dbReference type="ARBA" id="ARBA00022777"/>
    </source>
</evidence>
<sequence>MSENTVMDKGSNDHVNYVDALNSYSVVSIVNPEGYFINVNNSFCNFYKYTSEEIIGKHFDQICASSDVFIDFFHNFYRNNDKDRFCKVEFLNTAKDGEHYWFDSLIVPFRNVKKEIYQYVIVQYDITDKVNIVKGLEQQNQNLCHQNEHLSRIINNLSHDLRSPLLGILGFIMLIEEGNIDMSALEYLKLIKESIFSLDNHIVNVINYSKNITCGLEIKKISLHKTIESVIESVKYSKGANQINFLIEVSETEPFYSDKLRLESIINNIVSNAIKYCDPDNLNKNIKIMANVESDIVSIVIEDNGIGIPYSAQRKVFDKYFKVAEDNDGFGLGLFIVKDAVESLGGSIDLKSQEGKGSTFCITLKNYKNLVSSIEYSF</sequence>
<dbReference type="EC" id="2.7.13.3" evidence="2"/>
<dbReference type="InterPro" id="IPR036890">
    <property type="entry name" value="HATPase_C_sf"/>
</dbReference>
<reference evidence="10 11" key="1">
    <citation type="submission" date="2016-06" db="EMBL/GenBank/DDBJ databases">
        <title>Draft genome sequence of Flavobacterium succinicans strain DD5b.</title>
        <authorList>
            <person name="Poehlein A."/>
            <person name="Daniel R."/>
            <person name="Simeonova D.D."/>
        </authorList>
    </citation>
    <scope>NUCLEOTIDE SEQUENCE [LARGE SCALE GENOMIC DNA]</scope>
    <source>
        <strain evidence="10 11">DD5b</strain>
    </source>
</reference>
<dbReference type="PROSITE" id="PS50113">
    <property type="entry name" value="PAC"/>
    <property type="match status" value="1"/>
</dbReference>
<feature type="domain" description="Histidine kinase" evidence="7">
    <location>
        <begin position="156"/>
        <end position="368"/>
    </location>
</feature>
<dbReference type="SUPFAM" id="SSF55785">
    <property type="entry name" value="PYP-like sensor domain (PAS domain)"/>
    <property type="match status" value="1"/>
</dbReference>
<dbReference type="CDD" id="cd00075">
    <property type="entry name" value="HATPase"/>
    <property type="match status" value="1"/>
</dbReference>
<dbReference type="SMART" id="SM00387">
    <property type="entry name" value="HATPase_c"/>
    <property type="match status" value="1"/>
</dbReference>
<comment type="catalytic activity">
    <reaction evidence="1">
        <text>ATP + protein L-histidine = ADP + protein N-phospho-L-histidine.</text>
        <dbReference type="EC" id="2.7.13.3"/>
    </reaction>
</comment>
<dbReference type="PRINTS" id="PR00344">
    <property type="entry name" value="BCTRLSENSOR"/>
</dbReference>
<keyword evidence="5 10" id="KW-0418">Kinase</keyword>
<proteinExistence type="predicted"/>
<organism evidence="10 11">
    <name type="scientific">Flavobacterium succinicans</name>
    <dbReference type="NCBI Taxonomy" id="29536"/>
    <lineage>
        <taxon>Bacteria</taxon>
        <taxon>Pseudomonadati</taxon>
        <taxon>Bacteroidota</taxon>
        <taxon>Flavobacteriia</taxon>
        <taxon>Flavobacteriales</taxon>
        <taxon>Flavobacteriaceae</taxon>
        <taxon>Flavobacterium</taxon>
    </lineage>
</organism>
<dbReference type="InterPro" id="IPR000700">
    <property type="entry name" value="PAS-assoc_C"/>
</dbReference>
<evidence type="ECO:0000256" key="1">
    <source>
        <dbReference type="ARBA" id="ARBA00000085"/>
    </source>
</evidence>
<dbReference type="InterPro" id="IPR000014">
    <property type="entry name" value="PAS"/>
</dbReference>
<dbReference type="CDD" id="cd00082">
    <property type="entry name" value="HisKA"/>
    <property type="match status" value="1"/>
</dbReference>
<dbReference type="Pfam" id="PF13426">
    <property type="entry name" value="PAS_9"/>
    <property type="match status" value="1"/>
</dbReference>
<dbReference type="InterPro" id="IPR036097">
    <property type="entry name" value="HisK_dim/P_sf"/>
</dbReference>
<dbReference type="Pfam" id="PF00512">
    <property type="entry name" value="HisKA"/>
    <property type="match status" value="1"/>
</dbReference>
<dbReference type="RefSeq" id="WP_064714896.1">
    <property type="nucleotide sequence ID" value="NZ_JMTM01000018.1"/>
</dbReference>
<dbReference type="InterPro" id="IPR001610">
    <property type="entry name" value="PAC"/>
</dbReference>
<dbReference type="SMART" id="SM00388">
    <property type="entry name" value="HisKA"/>
    <property type="match status" value="1"/>
</dbReference>
<dbReference type="EMBL" id="JMTM01000018">
    <property type="protein sequence ID" value="OAZ04568.1"/>
    <property type="molecule type" value="Genomic_DNA"/>
</dbReference>
<comment type="caution">
    <text evidence="10">The sequence shown here is derived from an EMBL/GenBank/DDBJ whole genome shotgun (WGS) entry which is preliminary data.</text>
</comment>
<protein>
    <recommendedName>
        <fullName evidence="2">histidine kinase</fullName>
        <ecNumber evidence="2">2.7.13.3</ecNumber>
    </recommendedName>
</protein>
<evidence type="ECO:0000256" key="4">
    <source>
        <dbReference type="ARBA" id="ARBA00022679"/>
    </source>
</evidence>
<dbReference type="Proteomes" id="UP000093807">
    <property type="component" value="Unassembled WGS sequence"/>
</dbReference>
<evidence type="ECO:0000256" key="3">
    <source>
        <dbReference type="ARBA" id="ARBA00022553"/>
    </source>
</evidence>
<evidence type="ECO:0000256" key="2">
    <source>
        <dbReference type="ARBA" id="ARBA00012438"/>
    </source>
</evidence>
<dbReference type="InterPro" id="IPR003594">
    <property type="entry name" value="HATPase_dom"/>
</dbReference>
<dbReference type="CDD" id="cd00130">
    <property type="entry name" value="PAS"/>
    <property type="match status" value="1"/>
</dbReference>
<dbReference type="PATRIC" id="fig|29536.5.peg.1068"/>
<dbReference type="InterPro" id="IPR035965">
    <property type="entry name" value="PAS-like_dom_sf"/>
</dbReference>
<dbReference type="Gene3D" id="3.30.565.10">
    <property type="entry name" value="Histidine kinase-like ATPase, C-terminal domain"/>
    <property type="match status" value="1"/>
</dbReference>
<evidence type="ECO:0000259" key="8">
    <source>
        <dbReference type="PROSITE" id="PS50112"/>
    </source>
</evidence>
<accession>A0A199XS30</accession>
<dbReference type="PROSITE" id="PS50112">
    <property type="entry name" value="PAS"/>
    <property type="match status" value="1"/>
</dbReference>
<dbReference type="SUPFAM" id="SSF47384">
    <property type="entry name" value="Homodimeric domain of signal transducing histidine kinase"/>
    <property type="match status" value="1"/>
</dbReference>
<dbReference type="PANTHER" id="PTHR43711">
    <property type="entry name" value="TWO-COMPONENT HISTIDINE KINASE"/>
    <property type="match status" value="1"/>
</dbReference>
<dbReference type="InterPro" id="IPR050736">
    <property type="entry name" value="Sensor_HK_Regulatory"/>
</dbReference>
<dbReference type="Gene3D" id="3.30.450.20">
    <property type="entry name" value="PAS domain"/>
    <property type="match status" value="1"/>
</dbReference>
<dbReference type="GO" id="GO:0000155">
    <property type="term" value="F:phosphorelay sensor kinase activity"/>
    <property type="evidence" value="ECO:0007669"/>
    <property type="project" value="InterPro"/>
</dbReference>
<dbReference type="PANTHER" id="PTHR43711:SF31">
    <property type="entry name" value="HISTIDINE KINASE"/>
    <property type="match status" value="1"/>
</dbReference>
<keyword evidence="6" id="KW-0902">Two-component regulatory system</keyword>
<keyword evidence="3" id="KW-0597">Phosphoprotein</keyword>
<dbReference type="Pfam" id="PF02518">
    <property type="entry name" value="HATPase_c"/>
    <property type="match status" value="1"/>
</dbReference>
<feature type="domain" description="PAS" evidence="8">
    <location>
        <begin position="27"/>
        <end position="74"/>
    </location>
</feature>
<dbReference type="InterPro" id="IPR005467">
    <property type="entry name" value="His_kinase_dom"/>
</dbReference>
<evidence type="ECO:0000313" key="11">
    <source>
        <dbReference type="Proteomes" id="UP000093807"/>
    </source>
</evidence>
<gene>
    <name evidence="10" type="primary">barA</name>
    <name evidence="10" type="ORF">FLB_10370</name>
</gene>
<evidence type="ECO:0000256" key="6">
    <source>
        <dbReference type="ARBA" id="ARBA00023012"/>
    </source>
</evidence>
<dbReference type="AlphaFoldDB" id="A0A199XS30"/>
<evidence type="ECO:0000259" key="9">
    <source>
        <dbReference type="PROSITE" id="PS50113"/>
    </source>
</evidence>
<dbReference type="NCBIfam" id="TIGR00229">
    <property type="entry name" value="sensory_box"/>
    <property type="match status" value="1"/>
</dbReference>
<feature type="domain" description="PAC" evidence="9">
    <location>
        <begin position="84"/>
        <end position="138"/>
    </location>
</feature>
<dbReference type="SUPFAM" id="SSF55874">
    <property type="entry name" value="ATPase domain of HSP90 chaperone/DNA topoisomerase II/histidine kinase"/>
    <property type="match status" value="1"/>
</dbReference>
<dbReference type="OrthoDB" id="9811889at2"/>
<name>A0A199XS30_9FLAO</name>
<dbReference type="InterPro" id="IPR003661">
    <property type="entry name" value="HisK_dim/P_dom"/>
</dbReference>
<dbReference type="SMART" id="SM00086">
    <property type="entry name" value="PAC"/>
    <property type="match status" value="1"/>
</dbReference>
<dbReference type="InterPro" id="IPR004358">
    <property type="entry name" value="Sig_transdc_His_kin-like_C"/>
</dbReference>
<keyword evidence="11" id="KW-1185">Reference proteome</keyword>
<keyword evidence="4 10" id="KW-0808">Transferase</keyword>
<evidence type="ECO:0000313" key="10">
    <source>
        <dbReference type="EMBL" id="OAZ04568.1"/>
    </source>
</evidence>
<dbReference type="Gene3D" id="1.10.287.130">
    <property type="match status" value="1"/>
</dbReference>
<evidence type="ECO:0000259" key="7">
    <source>
        <dbReference type="PROSITE" id="PS50109"/>
    </source>
</evidence>